<evidence type="ECO:0000313" key="3">
    <source>
        <dbReference type="Proteomes" id="UP000694888"/>
    </source>
</evidence>
<sequence length="163" mass="18334">MIAGTVVDVVFVQFPAWEAEIIKKSRGLTHKESTSSEGQEPRKLGQEKPEQEDRAGETSALLERFLNYVPPSPFLEIILQVLRSFSVYSNAQKIMSTKEAPGAIGCIHGLRFFSMTWIVLLHIYVMFVTYLGEVYLSRVERIVRKSGASQNNEIEDTGISLPL</sequence>
<dbReference type="PANTHER" id="PTHR11161">
    <property type="entry name" value="O-ACYLTRANSFERASE"/>
    <property type="match status" value="1"/>
</dbReference>
<feature type="transmembrane region" description="Helical" evidence="2">
    <location>
        <begin position="115"/>
        <end position="136"/>
    </location>
</feature>
<feature type="compositionally biased region" description="Basic and acidic residues" evidence="1">
    <location>
        <begin position="29"/>
        <end position="54"/>
    </location>
</feature>
<dbReference type="InterPro" id="IPR052728">
    <property type="entry name" value="O2_lipid_transport_reg"/>
</dbReference>
<dbReference type="PANTHER" id="PTHR11161:SF0">
    <property type="entry name" value="O-ACYLTRANSFERASE LIKE PROTEIN"/>
    <property type="match status" value="1"/>
</dbReference>
<reference evidence="4" key="1">
    <citation type="submission" date="2025-08" db="UniProtKB">
        <authorList>
            <consortium name="RefSeq"/>
        </authorList>
    </citation>
    <scope>IDENTIFICATION</scope>
</reference>
<keyword evidence="2" id="KW-1133">Transmembrane helix</keyword>
<organism evidence="3 4">
    <name type="scientific">Aplysia californica</name>
    <name type="common">California sea hare</name>
    <dbReference type="NCBI Taxonomy" id="6500"/>
    <lineage>
        <taxon>Eukaryota</taxon>
        <taxon>Metazoa</taxon>
        <taxon>Spiralia</taxon>
        <taxon>Lophotrochozoa</taxon>
        <taxon>Mollusca</taxon>
        <taxon>Gastropoda</taxon>
        <taxon>Heterobranchia</taxon>
        <taxon>Euthyneura</taxon>
        <taxon>Tectipleura</taxon>
        <taxon>Aplysiida</taxon>
        <taxon>Aplysioidea</taxon>
        <taxon>Aplysiidae</taxon>
        <taxon>Aplysia</taxon>
    </lineage>
</organism>
<proteinExistence type="predicted"/>
<accession>A0ABM1VZF1</accession>
<keyword evidence="3" id="KW-1185">Reference proteome</keyword>
<gene>
    <name evidence="4" type="primary">LOC118478390</name>
</gene>
<evidence type="ECO:0000313" key="4">
    <source>
        <dbReference type="RefSeq" id="XP_035827794.1"/>
    </source>
</evidence>
<dbReference type="Proteomes" id="UP000694888">
    <property type="component" value="Unplaced"/>
</dbReference>
<feature type="region of interest" description="Disordered" evidence="1">
    <location>
        <begin position="28"/>
        <end position="54"/>
    </location>
</feature>
<dbReference type="GeneID" id="118478390"/>
<protein>
    <submittedName>
        <fullName evidence="4">Uncharacterized protein LOC118478390</fullName>
    </submittedName>
</protein>
<evidence type="ECO:0000256" key="1">
    <source>
        <dbReference type="SAM" id="MobiDB-lite"/>
    </source>
</evidence>
<evidence type="ECO:0000256" key="2">
    <source>
        <dbReference type="SAM" id="Phobius"/>
    </source>
</evidence>
<dbReference type="RefSeq" id="XP_035827794.1">
    <property type="nucleotide sequence ID" value="XM_035971901.1"/>
</dbReference>
<name>A0ABM1VZF1_APLCA</name>
<keyword evidence="2" id="KW-0812">Transmembrane</keyword>
<keyword evidence="2" id="KW-0472">Membrane</keyword>